<dbReference type="InterPro" id="IPR047685">
    <property type="entry name" value="CopC-like"/>
</dbReference>
<organism evidence="8 9">
    <name type="scientific">Polymorphobacter multimanifer</name>
    <dbReference type="NCBI Taxonomy" id="1070431"/>
    <lineage>
        <taxon>Bacteria</taxon>
        <taxon>Pseudomonadati</taxon>
        <taxon>Pseudomonadota</taxon>
        <taxon>Alphaproteobacteria</taxon>
        <taxon>Sphingomonadales</taxon>
        <taxon>Sphingosinicellaceae</taxon>
        <taxon>Polymorphobacter</taxon>
    </lineage>
</organism>
<protein>
    <recommendedName>
        <fullName evidence="7">CopC domain-containing protein</fullName>
    </recommendedName>
</protein>
<dbReference type="InterPro" id="IPR014756">
    <property type="entry name" value="Ig_E-set"/>
</dbReference>
<evidence type="ECO:0000256" key="4">
    <source>
        <dbReference type="ARBA" id="ARBA00022764"/>
    </source>
</evidence>
<feature type="domain" description="CopC" evidence="7">
    <location>
        <begin position="30"/>
        <end position="132"/>
    </location>
</feature>
<dbReference type="NCBIfam" id="NF033814">
    <property type="entry name" value="copper_CopC"/>
    <property type="match status" value="1"/>
</dbReference>
<comment type="subcellular location">
    <subcellularLocation>
        <location evidence="1">Periplasm</location>
    </subcellularLocation>
</comment>
<feature type="signal peptide" evidence="6">
    <location>
        <begin position="1"/>
        <end position="26"/>
    </location>
</feature>
<dbReference type="Gene3D" id="2.60.40.1220">
    <property type="match status" value="1"/>
</dbReference>
<evidence type="ECO:0000256" key="5">
    <source>
        <dbReference type="ARBA" id="ARBA00023008"/>
    </source>
</evidence>
<keyword evidence="9" id="KW-1185">Reference proteome</keyword>
<dbReference type="SUPFAM" id="SSF81296">
    <property type="entry name" value="E set domains"/>
    <property type="match status" value="1"/>
</dbReference>
<keyword evidence="3 6" id="KW-0732">Signal</keyword>
<dbReference type="Pfam" id="PF04234">
    <property type="entry name" value="CopC"/>
    <property type="match status" value="1"/>
</dbReference>
<name>A0A841L6N4_9SPHN</name>
<dbReference type="AlphaFoldDB" id="A0A841L6N4"/>
<evidence type="ECO:0000259" key="7">
    <source>
        <dbReference type="Pfam" id="PF04234"/>
    </source>
</evidence>
<dbReference type="RefSeq" id="WP_184201306.1">
    <property type="nucleotide sequence ID" value="NZ_BMOX01000004.1"/>
</dbReference>
<evidence type="ECO:0000256" key="6">
    <source>
        <dbReference type="SAM" id="SignalP"/>
    </source>
</evidence>
<comment type="caution">
    <text evidence="8">The sequence shown here is derived from an EMBL/GenBank/DDBJ whole genome shotgun (WGS) entry which is preliminary data.</text>
</comment>
<dbReference type="GO" id="GO:0046688">
    <property type="term" value="P:response to copper ion"/>
    <property type="evidence" value="ECO:0007669"/>
    <property type="project" value="InterPro"/>
</dbReference>
<evidence type="ECO:0000256" key="3">
    <source>
        <dbReference type="ARBA" id="ARBA00022729"/>
    </source>
</evidence>
<keyword evidence="5" id="KW-0186">Copper</keyword>
<evidence type="ECO:0000313" key="9">
    <source>
        <dbReference type="Proteomes" id="UP000538147"/>
    </source>
</evidence>
<dbReference type="GO" id="GO:0005507">
    <property type="term" value="F:copper ion binding"/>
    <property type="evidence" value="ECO:0007669"/>
    <property type="project" value="InterPro"/>
</dbReference>
<evidence type="ECO:0000313" key="8">
    <source>
        <dbReference type="EMBL" id="MBB6228629.1"/>
    </source>
</evidence>
<dbReference type="InterPro" id="IPR014755">
    <property type="entry name" value="Cu-Rt/internalin_Ig-like"/>
</dbReference>
<dbReference type="EMBL" id="JACIIV010000021">
    <property type="protein sequence ID" value="MBB6228629.1"/>
    <property type="molecule type" value="Genomic_DNA"/>
</dbReference>
<comment type="similarity">
    <text evidence="2">Belongs to the CopC family.</text>
</comment>
<dbReference type="GO" id="GO:0042597">
    <property type="term" value="C:periplasmic space"/>
    <property type="evidence" value="ECO:0007669"/>
    <property type="project" value="UniProtKB-SubCell"/>
</dbReference>
<proteinExistence type="inferred from homology"/>
<keyword evidence="4" id="KW-0574">Periplasm</keyword>
<accession>A0A841L6N4</accession>
<evidence type="ECO:0000256" key="1">
    <source>
        <dbReference type="ARBA" id="ARBA00004418"/>
    </source>
</evidence>
<feature type="chain" id="PRO_5032477905" description="CopC domain-containing protein" evidence="6">
    <location>
        <begin position="27"/>
        <end position="133"/>
    </location>
</feature>
<sequence length="133" mass="13830">MPFRSRPPIKLATFAFALGTLALATAVEAHPRLVASSPAANGTIASTNELKLTFSEALVAQFSGMNVLMTDMPGMKMTSPMSVGAVTSTVAADGKTLVGTLKTPLPAGTYTLGWHAVTADTHRVEGSYSFTVK</sequence>
<dbReference type="Proteomes" id="UP000538147">
    <property type="component" value="Unassembled WGS sequence"/>
</dbReference>
<dbReference type="InterPro" id="IPR007348">
    <property type="entry name" value="CopC_dom"/>
</dbReference>
<evidence type="ECO:0000256" key="2">
    <source>
        <dbReference type="ARBA" id="ARBA00010509"/>
    </source>
</evidence>
<gene>
    <name evidence="8" type="ORF">FHS79_002819</name>
</gene>
<reference evidence="8 9" key="1">
    <citation type="submission" date="2020-08" db="EMBL/GenBank/DDBJ databases">
        <title>Genomic Encyclopedia of Type Strains, Phase IV (KMG-IV): sequencing the most valuable type-strain genomes for metagenomic binning, comparative biology and taxonomic classification.</title>
        <authorList>
            <person name="Goeker M."/>
        </authorList>
    </citation>
    <scope>NUCLEOTIDE SEQUENCE [LARGE SCALE GENOMIC DNA]</scope>
    <source>
        <strain evidence="8 9">DSM 102189</strain>
    </source>
</reference>